<dbReference type="Pfam" id="PF22759">
    <property type="entry name" value="E217_GP41"/>
    <property type="match status" value="1"/>
</dbReference>
<proteinExistence type="predicted"/>
<dbReference type="AlphaFoldDB" id="A0A0K1H165"/>
<accession>A0A5P8YNY9</accession>
<keyword evidence="1" id="KW-0614">Plasmid</keyword>
<sequence>MKQFGRQVKLTLGNAQESIEITSLRVTFEISKTLSSDPNPATVSVYNLNASHRNALASGYFNRLSLAVGYEELRVIYTGDITEVQTKHSDVDFITELECGDGLRDYTQARVSTTLRAGATDAEILAKTAESMRRTQQGVVDLPNDRALPRGKVMVGNARDILHKIAVNNDADWSIQDGHLTVLPRDKVLADSEGFVLSQETGMVGSPEKTDSGLKVTCLLNPTLRMGGLVRVKSILPGFDGDYKITELTHVGDLLGDGWYTTVLCIGGQFQKVDSKNVKQNPNAT</sequence>
<geneLocation type="plasmid" evidence="1">
    <name>pTP33</name>
</geneLocation>
<dbReference type="NCBIfam" id="NF047561">
    <property type="entry name" value="orf58_phage_fam"/>
    <property type="match status" value="1"/>
</dbReference>
<evidence type="ECO:0000313" key="1">
    <source>
        <dbReference type="EMBL" id="AKT73171.1"/>
    </source>
</evidence>
<protein>
    <submittedName>
        <fullName evidence="1">Phage-related protein</fullName>
    </submittedName>
</protein>
<dbReference type="RefSeq" id="WP_016257159.1">
    <property type="nucleotide sequence ID" value="NZ_CP045152.1"/>
</dbReference>
<dbReference type="EMBL" id="KT020860">
    <property type="protein sequence ID" value="AKT73171.1"/>
    <property type="molecule type" value="Genomic_DNA"/>
</dbReference>
<reference evidence="1" key="1">
    <citation type="submission" date="2015-06" db="EMBL/GenBank/DDBJ databases">
        <title>Complete cryptic plasmid (pTP33) assembly of Yersinia pestis biovar Medievalis strain I-2638.</title>
        <authorList>
            <person name="Afanas'ev M.V."/>
            <person name="Tokmakova E.G."/>
            <person name="Polovinkina V.S."/>
            <person name="Sidorova E.A."/>
            <person name="Sinkov V.V."/>
            <person name="Balakhonov S.V."/>
        </authorList>
    </citation>
    <scope>NUCLEOTIDE SEQUENCE</scope>
    <source>
        <strain evidence="1">I-2638</strain>
        <plasmid evidence="1">pTP33</plasmid>
    </source>
</reference>
<dbReference type="InterPro" id="IPR054496">
    <property type="entry name" value="E217_GP41"/>
</dbReference>
<organism evidence="1">
    <name type="scientific">Yersinia pestis</name>
    <dbReference type="NCBI Taxonomy" id="632"/>
    <lineage>
        <taxon>Bacteria</taxon>
        <taxon>Pseudomonadati</taxon>
        <taxon>Pseudomonadota</taxon>
        <taxon>Gammaproteobacteria</taxon>
        <taxon>Enterobacterales</taxon>
        <taxon>Yersiniaceae</taxon>
        <taxon>Yersinia</taxon>
    </lineage>
</organism>
<accession>A0A0K1H165</accession>
<name>A0A0K1H165_YERPE</name>